<sequence length="145" mass="16600">MFLFLFFCTILLPTTNAVTFFYGANEANSKSASDLALSNLDQNDVDNLPEVTDNDLYSVFSFCKLLPRLEEMGKVKPKKESREEMQHLARKADVLRNNISHLKIKAEKKKLIYNRMLLIFGQKQSGYMFFFGMMTCSNADVNAGY</sequence>
<evidence type="ECO:0000313" key="1">
    <source>
        <dbReference type="Proteomes" id="UP000887576"/>
    </source>
</evidence>
<reference evidence="2" key="1">
    <citation type="submission" date="2022-11" db="UniProtKB">
        <authorList>
            <consortium name="WormBaseParasite"/>
        </authorList>
    </citation>
    <scope>IDENTIFICATION</scope>
</reference>
<accession>A0AC34QST1</accession>
<protein>
    <submittedName>
        <fullName evidence="2">Uncharacterized protein</fullName>
    </submittedName>
</protein>
<organism evidence="1 2">
    <name type="scientific">Panagrolaimus sp. JU765</name>
    <dbReference type="NCBI Taxonomy" id="591449"/>
    <lineage>
        <taxon>Eukaryota</taxon>
        <taxon>Metazoa</taxon>
        <taxon>Ecdysozoa</taxon>
        <taxon>Nematoda</taxon>
        <taxon>Chromadorea</taxon>
        <taxon>Rhabditida</taxon>
        <taxon>Tylenchina</taxon>
        <taxon>Panagrolaimomorpha</taxon>
        <taxon>Panagrolaimoidea</taxon>
        <taxon>Panagrolaimidae</taxon>
        <taxon>Panagrolaimus</taxon>
    </lineage>
</organism>
<name>A0AC34QST1_9BILA</name>
<evidence type="ECO:0000313" key="2">
    <source>
        <dbReference type="WBParaSite" id="JU765_v2.g19015.t1"/>
    </source>
</evidence>
<proteinExistence type="predicted"/>
<dbReference type="WBParaSite" id="JU765_v2.g19015.t1">
    <property type="protein sequence ID" value="JU765_v2.g19015.t1"/>
    <property type="gene ID" value="JU765_v2.g19015"/>
</dbReference>
<dbReference type="Proteomes" id="UP000887576">
    <property type="component" value="Unplaced"/>
</dbReference>